<dbReference type="AlphaFoldDB" id="A0A8S3YTU6"/>
<keyword evidence="3 8" id="KW-0378">Hydrolase</keyword>
<evidence type="ECO:0000313" key="13">
    <source>
        <dbReference type="Proteomes" id="UP000678393"/>
    </source>
</evidence>
<keyword evidence="6 8" id="KW-0326">Glycosidase</keyword>
<name>A0A8S3YTU6_9EUPU</name>
<feature type="active site" evidence="8">
    <location>
        <position position="287"/>
    </location>
</feature>
<proteinExistence type="inferred from homology"/>
<dbReference type="Gene3D" id="1.50.10.10">
    <property type="match status" value="1"/>
</dbReference>
<keyword evidence="4 10" id="KW-0136">Cellulose degradation</keyword>
<dbReference type="InterPro" id="IPR008928">
    <property type="entry name" value="6-hairpin_glycosidase_sf"/>
</dbReference>
<gene>
    <name evidence="12" type="ORF">CUNI_LOCUS4219</name>
</gene>
<comment type="catalytic activity">
    <reaction evidence="1 10">
        <text>Endohydrolysis of (1-&gt;4)-beta-D-glucosidic linkages in cellulose, lichenin and cereal beta-D-glucans.</text>
        <dbReference type="EC" id="3.2.1.4"/>
    </reaction>
</comment>
<dbReference type="InterPro" id="IPR018221">
    <property type="entry name" value="Glyco_hydro_9_His_AS"/>
</dbReference>
<dbReference type="PANTHER" id="PTHR22298">
    <property type="entry name" value="ENDO-1,4-BETA-GLUCANASE"/>
    <property type="match status" value="1"/>
</dbReference>
<evidence type="ECO:0000256" key="8">
    <source>
        <dbReference type="PROSITE-ProRule" id="PRU10059"/>
    </source>
</evidence>
<dbReference type="InterPro" id="IPR012341">
    <property type="entry name" value="6hp_glycosidase-like_sf"/>
</dbReference>
<dbReference type="SUPFAM" id="SSF48208">
    <property type="entry name" value="Six-hairpin glycosidases"/>
    <property type="match status" value="1"/>
</dbReference>
<evidence type="ECO:0000256" key="5">
    <source>
        <dbReference type="ARBA" id="ARBA00023277"/>
    </source>
</evidence>
<feature type="active site" evidence="9">
    <location>
        <position position="331"/>
    </location>
</feature>
<dbReference type="Proteomes" id="UP000678393">
    <property type="component" value="Unassembled WGS sequence"/>
</dbReference>
<evidence type="ECO:0000256" key="9">
    <source>
        <dbReference type="PROSITE-ProRule" id="PRU10060"/>
    </source>
</evidence>
<evidence type="ECO:0000259" key="11">
    <source>
        <dbReference type="Pfam" id="PF00759"/>
    </source>
</evidence>
<evidence type="ECO:0000256" key="7">
    <source>
        <dbReference type="ARBA" id="ARBA00023326"/>
    </source>
</evidence>
<dbReference type="GO" id="GO:0030245">
    <property type="term" value="P:cellulose catabolic process"/>
    <property type="evidence" value="ECO:0007669"/>
    <property type="project" value="UniProtKB-KW"/>
</dbReference>
<dbReference type="OrthoDB" id="10257085at2759"/>
<dbReference type="EC" id="3.2.1.4" evidence="10"/>
<evidence type="ECO:0000256" key="3">
    <source>
        <dbReference type="ARBA" id="ARBA00022801"/>
    </source>
</evidence>
<keyword evidence="5 8" id="KW-0119">Carbohydrate metabolism</keyword>
<sequence>GDHVKFNYPMAYSTTALAWGYLEYADAYKAAGQTAYFLDSIKWSLDYLLKCHTGPEELYVQVGDAGLDHGYWGAPEKMTMARPGYKITAAKPGSDIAMETAAAMAAGHLVFKDSDPAYAATLLDHAKELWEFGNKYHGKYSDSVSAAASFYSSANFTDELGWGSLWLHKVTKDSKYLEVAEKWFDPDPAWGQSWDEKTIGNQILMYKATGDEKYKTSIENSFKGWLPGGKVPYTPKGLAFRLQWGSLRYSCELFLRRWAMCQIHYALGDTGFSFVIGIGSKYPHSPHHRSSSCPKLPALCGSDVMSSGQPNVHTLYGAMVGGPGDHDDYTDDRGNFVNNEVACDYNAGLQSAVAGLKHLLITGEHPEKLGNAECPYS</sequence>
<reference evidence="12" key="1">
    <citation type="submission" date="2021-04" db="EMBL/GenBank/DDBJ databases">
        <authorList>
            <consortium name="Molecular Ecology Group"/>
        </authorList>
    </citation>
    <scope>NUCLEOTIDE SEQUENCE</scope>
</reference>
<evidence type="ECO:0000256" key="2">
    <source>
        <dbReference type="ARBA" id="ARBA00007072"/>
    </source>
</evidence>
<dbReference type="InterPro" id="IPR001701">
    <property type="entry name" value="Glyco_hydro_9"/>
</dbReference>
<comment type="caution">
    <text evidence="12">The sequence shown here is derived from an EMBL/GenBank/DDBJ whole genome shotgun (WGS) entry which is preliminary data.</text>
</comment>
<organism evidence="12 13">
    <name type="scientific">Candidula unifasciata</name>
    <dbReference type="NCBI Taxonomy" id="100452"/>
    <lineage>
        <taxon>Eukaryota</taxon>
        <taxon>Metazoa</taxon>
        <taxon>Spiralia</taxon>
        <taxon>Lophotrochozoa</taxon>
        <taxon>Mollusca</taxon>
        <taxon>Gastropoda</taxon>
        <taxon>Heterobranchia</taxon>
        <taxon>Euthyneura</taxon>
        <taxon>Panpulmonata</taxon>
        <taxon>Eupulmonata</taxon>
        <taxon>Stylommatophora</taxon>
        <taxon>Helicina</taxon>
        <taxon>Helicoidea</taxon>
        <taxon>Geomitridae</taxon>
        <taxon>Candidula</taxon>
    </lineage>
</organism>
<evidence type="ECO:0000256" key="10">
    <source>
        <dbReference type="RuleBase" id="RU361166"/>
    </source>
</evidence>
<evidence type="ECO:0000256" key="1">
    <source>
        <dbReference type="ARBA" id="ARBA00000966"/>
    </source>
</evidence>
<feature type="active site" evidence="9">
    <location>
        <position position="340"/>
    </location>
</feature>
<dbReference type="Pfam" id="PF00759">
    <property type="entry name" value="Glyco_hydro_9"/>
    <property type="match status" value="1"/>
</dbReference>
<feature type="domain" description="Glycoside hydrolase family 9" evidence="11">
    <location>
        <begin position="1"/>
        <end position="352"/>
    </location>
</feature>
<dbReference type="EMBL" id="CAJHNH020000587">
    <property type="protein sequence ID" value="CAG5118661.1"/>
    <property type="molecule type" value="Genomic_DNA"/>
</dbReference>
<dbReference type="PROSITE" id="PS00698">
    <property type="entry name" value="GH9_3"/>
    <property type="match status" value="1"/>
</dbReference>
<dbReference type="PROSITE" id="PS00592">
    <property type="entry name" value="GH9_2"/>
    <property type="match status" value="1"/>
</dbReference>
<evidence type="ECO:0000313" key="12">
    <source>
        <dbReference type="EMBL" id="CAG5118661.1"/>
    </source>
</evidence>
<comment type="similarity">
    <text evidence="2 8 10">Belongs to the glycosyl hydrolase 9 (cellulase E) family.</text>
</comment>
<evidence type="ECO:0000256" key="4">
    <source>
        <dbReference type="ARBA" id="ARBA00023001"/>
    </source>
</evidence>
<keyword evidence="7 8" id="KW-0624">Polysaccharide degradation</keyword>
<evidence type="ECO:0000256" key="6">
    <source>
        <dbReference type="ARBA" id="ARBA00023295"/>
    </source>
</evidence>
<protein>
    <recommendedName>
        <fullName evidence="10">Endoglucanase</fullName>
        <ecNumber evidence="10">3.2.1.4</ecNumber>
    </recommendedName>
</protein>
<dbReference type="InterPro" id="IPR033126">
    <property type="entry name" value="Glyco_hydro_9_Asp/Glu_AS"/>
</dbReference>
<feature type="non-terminal residue" evidence="12">
    <location>
        <position position="377"/>
    </location>
</feature>
<accession>A0A8S3YTU6</accession>
<keyword evidence="13" id="KW-1185">Reference proteome</keyword>
<dbReference type="GO" id="GO:0008810">
    <property type="term" value="F:cellulase activity"/>
    <property type="evidence" value="ECO:0007669"/>
    <property type="project" value="UniProtKB-EC"/>
</dbReference>